<evidence type="ECO:0000313" key="2">
    <source>
        <dbReference type="EMBL" id="KAK8064825.1"/>
    </source>
</evidence>
<dbReference type="RefSeq" id="XP_066715814.1">
    <property type="nucleotide sequence ID" value="XM_066858872.1"/>
</dbReference>
<protein>
    <submittedName>
        <fullName evidence="2">Uncharacterized protein</fullName>
    </submittedName>
</protein>
<sequence>MVPQLGQSLAVEPSLSELPVNVIKLQTHGKSATTRSSTLSPPTPPSRRRCTLRTSGEEGAVPIGECLQFEVNTLALVVVASRRPQQPQQGCEPTAMDHELGAQVDGSHDLGNGQGRNSRETRARVALLRTPRACWRRRRATHGGIECLWGAQIWQ</sequence>
<accession>A0ABR1V0W4</accession>
<dbReference type="GeneID" id="92091935"/>
<comment type="caution">
    <text evidence="2">The sequence shown here is derived from an EMBL/GenBank/DDBJ whole genome shotgun (WGS) entry which is preliminary data.</text>
</comment>
<proteinExistence type="predicted"/>
<reference evidence="2 3" key="1">
    <citation type="submission" date="2023-01" db="EMBL/GenBank/DDBJ databases">
        <title>Analysis of 21 Apiospora genomes using comparative genomics revels a genus with tremendous synthesis potential of carbohydrate active enzymes and secondary metabolites.</title>
        <authorList>
            <person name="Sorensen T."/>
        </authorList>
    </citation>
    <scope>NUCLEOTIDE SEQUENCE [LARGE SCALE GENOMIC DNA]</scope>
    <source>
        <strain evidence="2 3">CBS 135458</strain>
    </source>
</reference>
<organism evidence="2 3">
    <name type="scientific">Apiospora phragmitis</name>
    <dbReference type="NCBI Taxonomy" id="2905665"/>
    <lineage>
        <taxon>Eukaryota</taxon>
        <taxon>Fungi</taxon>
        <taxon>Dikarya</taxon>
        <taxon>Ascomycota</taxon>
        <taxon>Pezizomycotina</taxon>
        <taxon>Sordariomycetes</taxon>
        <taxon>Xylariomycetidae</taxon>
        <taxon>Amphisphaeriales</taxon>
        <taxon>Apiosporaceae</taxon>
        <taxon>Apiospora</taxon>
    </lineage>
</organism>
<feature type="region of interest" description="Disordered" evidence="1">
    <location>
        <begin position="26"/>
        <end position="55"/>
    </location>
</feature>
<name>A0ABR1V0W4_9PEZI</name>
<evidence type="ECO:0000256" key="1">
    <source>
        <dbReference type="SAM" id="MobiDB-lite"/>
    </source>
</evidence>
<evidence type="ECO:0000313" key="3">
    <source>
        <dbReference type="Proteomes" id="UP001480595"/>
    </source>
</evidence>
<dbReference type="EMBL" id="JAQQWL010000007">
    <property type="protein sequence ID" value="KAK8064825.1"/>
    <property type="molecule type" value="Genomic_DNA"/>
</dbReference>
<keyword evidence="3" id="KW-1185">Reference proteome</keyword>
<gene>
    <name evidence="2" type="ORF">PG994_007463</name>
</gene>
<dbReference type="Proteomes" id="UP001480595">
    <property type="component" value="Unassembled WGS sequence"/>
</dbReference>